<feature type="region of interest" description="Disordered" evidence="5">
    <location>
        <begin position="839"/>
        <end position="879"/>
    </location>
</feature>
<dbReference type="Pfam" id="PF25826">
    <property type="entry name" value="DUF7952"/>
    <property type="match status" value="1"/>
</dbReference>
<dbReference type="OMA" id="SYEHINT"/>
<evidence type="ECO:0000256" key="4">
    <source>
        <dbReference type="ARBA" id="ARBA00023242"/>
    </source>
</evidence>
<dbReference type="Gene3D" id="1.10.10.60">
    <property type="entry name" value="Homeodomain-like"/>
    <property type="match status" value="1"/>
</dbReference>
<dbReference type="PANTHER" id="PTHR13859:SF11">
    <property type="entry name" value="GRUNGE, ISOFORM J"/>
    <property type="match status" value="1"/>
</dbReference>
<evidence type="ECO:0000256" key="3">
    <source>
        <dbReference type="ARBA" id="ARBA00023163"/>
    </source>
</evidence>
<protein>
    <submittedName>
        <fullName evidence="8">Os07g0568200 protein</fullName>
    </submittedName>
</protein>
<keyword evidence="2" id="KW-0805">Transcription regulation</keyword>
<reference evidence="7" key="1">
    <citation type="submission" date="2001-07" db="EMBL/GenBank/DDBJ databases">
        <title>Oryza sativa nipponbare(GA3) genomic DNA, chromosome 7, BAC clone:OJ1092_A07.</title>
        <authorList>
            <person name="Sasaki T."/>
            <person name="Matsumoto T."/>
            <person name="Yamamoto K."/>
        </authorList>
    </citation>
    <scope>NUCLEOTIDE SEQUENCE</scope>
</reference>
<reference evidence="8" key="8">
    <citation type="submission" date="2012-08" db="EMBL/GenBank/DDBJ databases">
        <title>The Second Rice Annotation Project Meeting (RAP2).</title>
        <authorList>
            <consortium name="The Rice Annotation Project (RAP)"/>
        </authorList>
    </citation>
    <scope>NUCLEOTIDE SEQUENCE</scope>
</reference>
<keyword evidence="4" id="KW-0539">Nucleus</keyword>
<dbReference type="EMBL" id="AP003866">
    <property type="protein sequence ID" value="BAC83203.1"/>
    <property type="molecule type" value="Genomic_DNA"/>
</dbReference>
<reference evidence="8" key="4">
    <citation type="journal article" date="2007" name="Genome Res.">
        <title>Curated Genome Annotation of Oryza sativa ssp. japonica and Comparative Genome Analysis with Arabidopsis thaliana.</title>
        <authorList>
            <consortium name="The Rice Annotation Project (RAP)"/>
            <person name="Itoh T."/>
            <person name="Tanaka T."/>
            <person name="Barrero R.A."/>
            <person name="Yamasaki C."/>
            <person name="Fujii Y."/>
            <person name="Hilton P.B."/>
            <person name="Antonio B.A."/>
            <person name="Aono H."/>
            <person name="Apweiler R."/>
            <person name="Bruskiewich R."/>
            <person name="Bureau T."/>
            <person name="Burr F."/>
            <person name="Costa de Oliveira A."/>
            <person name="Fuks G."/>
            <person name="Habara T."/>
            <person name="Haberer G."/>
            <person name="Han B."/>
            <person name="Harada E."/>
            <person name="Hiraki A.T."/>
            <person name="Hirochika H."/>
            <person name="Hoen D."/>
            <person name="Hokari H."/>
            <person name="Hosokawa S."/>
            <person name="Hsing Y."/>
            <person name="Ikawa H."/>
            <person name="Ikeo K."/>
            <person name="Imanishi T."/>
            <person name="Ito Y."/>
            <person name="Jaiswal P."/>
            <person name="Kanno M."/>
            <person name="Kawahara Y."/>
            <person name="Kawamura T."/>
            <person name="Kawashima H."/>
            <person name="Khurana J.P."/>
            <person name="Kikuchi S."/>
            <person name="Komatsu S."/>
            <person name="Koyanagi K.O."/>
            <person name="Kubooka H."/>
            <person name="Lieberherr D."/>
            <person name="Lin Y.C."/>
            <person name="Lonsdale D."/>
            <person name="Matsumoto T."/>
            <person name="Matsuya A."/>
            <person name="McCombie W.R."/>
            <person name="Messing J."/>
            <person name="Miyao A."/>
            <person name="Mulder N."/>
            <person name="Nagamura Y."/>
            <person name="Nam J."/>
            <person name="Namiki N."/>
            <person name="Numa H."/>
            <person name="Nurimoto S."/>
            <person name="O'donovan C."/>
            <person name="Ohyanagi H."/>
            <person name="Okido T."/>
            <person name="Oota S."/>
            <person name="Osato N."/>
            <person name="Palmer L.E."/>
            <person name="Quetier F."/>
            <person name="Raghuvanshi S."/>
            <person name="Saichi N."/>
            <person name="Sakai H."/>
            <person name="Sakai Y."/>
            <person name="Sakata K."/>
            <person name="Sakurai T."/>
            <person name="Sato F."/>
            <person name="Sato Y."/>
            <person name="Schoof H."/>
            <person name="Seki M."/>
            <person name="Shibata M."/>
            <person name="Shimizu Y."/>
            <person name="Shinozaki K."/>
            <person name="Shinso Y."/>
            <person name="Singh N.K."/>
            <person name="Smith-White B."/>
            <person name="Takeda J."/>
            <person name="Tanino M."/>
            <person name="Tatusova T."/>
            <person name="Thongjuea S."/>
            <person name="Todokoro F."/>
            <person name="Tsugane M."/>
            <person name="Tyagi A.K."/>
            <person name="Vanavichit A."/>
            <person name="Wang A."/>
            <person name="Wing R.A."/>
            <person name="Yamaguchi K."/>
            <person name="Yamamoto M."/>
            <person name="Yamamoto N."/>
            <person name="Yu Y."/>
            <person name="Zhang H."/>
            <person name="Zhao Q."/>
            <person name="Higo K."/>
            <person name="Burr B."/>
            <person name="Gojobori T."/>
            <person name="Sasaki T."/>
        </authorList>
    </citation>
    <scope>NUCLEOTIDE SEQUENCE</scope>
</reference>
<evidence type="ECO:0000256" key="5">
    <source>
        <dbReference type="SAM" id="MobiDB-lite"/>
    </source>
</evidence>
<feature type="region of interest" description="Disordered" evidence="5">
    <location>
        <begin position="668"/>
        <end position="700"/>
    </location>
</feature>
<sequence length="977" mass="108786">MDDLEVKNDEEYQMDPIEIKDGEEHSIEMLVEQPRFLEPICPEEVNEDTRVYPRVGDEYQVEIPNLATEEERMKLRSCPVDDSGIFGFDYPVGVGLAIPVTWTQKTSDHVKKEQTGFSGRSSCSSQDECNSHVTEDIPRNVPGCKVECDEHDEKLLKSAEQDINCLQNGKASDYIPLPGMTHYSWTDEEAQTFLLGLYIFGKNLVQVTKFLQCKTMGEVLSYYYGEFFRSDSYNRWAACRKVRSRRCILGLRIFSGTRQQELLSRMLAGIAREVQHPLLEVFKTFNEGTSTFEEFILSLRSTVGARVLVEAVGIGKGKYDLTGFALDPSRNHGISTRAEIPIGKACSSLSSGDIIKFLTGDFRLSKAKSNDLFWEAVWPRLLARGWHSEQPKDSSLVGKHALVFLIPGVKKFSRKKLVRGNHYFDSVSDVLSKVASEPRLLEFGVEGSNGEGGFKIENGWIHDAELEKSTVTDKKSSCYTRPSEPGCSPELMKFTVVDTSVVQGEEPCKVRSLRNLPTDASHGYMSSPHSEDSGSDSSEEHSDSEDSSQSYEHINTNQNKTGAKYVNEKKCKPPTGDRMDIDVLQKNSTFAGTMTSTNGHMSFDQGFSLMNNACSSTATILPVGTQRVHATNSSTEINFQFDQRVTPEPQIFLAASVAKRRRLVSCKNERTGRRNTAANKRQHGKQVDTAQHDVSKSNEASAGAKPFIWGSIPNSSTTINFDMSNIHLCHKQYNVPPTDEKMVLKEKSQDKHVIDLNIPQVPSDYESAVSYIVPSSDKNTHTMDRSIHSSETNRMDDCLPDINASCNGLLSEQRRQSTRSRPPTTRALEALACGFIGTKQKGAEGNFPSSSRSSRPVRRPRRLTDGAVSFPSDGEGSSSHFTDSAIIVNEWHMTNRQYQVLDNTPTDKSTDNRTRELFGADKSADKGTREFFGADKSADKGTREFFGADKSADKGTREFFGADKSADKGSHELFGIP</sequence>
<evidence type="ECO:0000256" key="1">
    <source>
        <dbReference type="ARBA" id="ARBA00004123"/>
    </source>
</evidence>
<proteinExistence type="predicted"/>
<dbReference type="KEGG" id="dosa:Os07g0568200"/>
<accession>Q0D5D2</accession>
<dbReference type="InterPro" id="IPR057712">
    <property type="entry name" value="DUF7952"/>
</dbReference>
<evidence type="ECO:0000256" key="2">
    <source>
        <dbReference type="ARBA" id="ARBA00023015"/>
    </source>
</evidence>
<dbReference type="EMBL" id="AP008213">
    <property type="protein sequence ID" value="BAF21941.1"/>
    <property type="molecule type" value="Genomic_DNA"/>
</dbReference>
<feature type="compositionally biased region" description="Polar residues" evidence="5">
    <location>
        <begin position="551"/>
        <end position="561"/>
    </location>
</feature>
<comment type="subcellular location">
    <subcellularLocation>
        <location evidence="1">Nucleus</location>
    </subcellularLocation>
</comment>
<dbReference type="Gramene" id="Os07t0568200-01">
    <property type="protein sequence ID" value="Os07t0568200-01"/>
    <property type="gene ID" value="Os07g0568200"/>
</dbReference>
<keyword evidence="3" id="KW-0804">Transcription</keyword>
<gene>
    <name evidence="7" type="primary">OJ1092_A07.126</name>
    <name evidence="8" type="ordered locus">Os07g0568200</name>
</gene>
<reference evidence="8 9" key="2">
    <citation type="journal article" date="2005" name="Nature">
        <title>The map-based sequence of the rice genome.</title>
        <authorList>
            <consortium name="International rice genome sequencing project (IRGSP)"/>
            <person name="Matsumoto T."/>
            <person name="Wu J."/>
            <person name="Kanamori H."/>
            <person name="Katayose Y."/>
            <person name="Fujisawa M."/>
            <person name="Namiki N."/>
            <person name="Mizuno H."/>
            <person name="Yamamoto K."/>
            <person name="Antonio B.A."/>
            <person name="Baba T."/>
            <person name="Sakata K."/>
            <person name="Nagamura Y."/>
            <person name="Aoki H."/>
            <person name="Arikawa K."/>
            <person name="Arita K."/>
            <person name="Bito T."/>
            <person name="Chiden Y."/>
            <person name="Fujitsuka N."/>
            <person name="Fukunaka R."/>
            <person name="Hamada M."/>
            <person name="Harada C."/>
            <person name="Hayashi A."/>
            <person name="Hijishita S."/>
            <person name="Honda M."/>
            <person name="Hosokawa S."/>
            <person name="Ichikawa Y."/>
            <person name="Idonuma A."/>
            <person name="Iijima M."/>
            <person name="Ikeda M."/>
            <person name="Ikeno M."/>
            <person name="Ito K."/>
            <person name="Ito S."/>
            <person name="Ito T."/>
            <person name="Ito Y."/>
            <person name="Ito Y."/>
            <person name="Iwabuchi A."/>
            <person name="Kamiya K."/>
            <person name="Karasawa W."/>
            <person name="Kurita K."/>
            <person name="Katagiri S."/>
            <person name="Kikuta A."/>
            <person name="Kobayashi H."/>
            <person name="Kobayashi N."/>
            <person name="Machita K."/>
            <person name="Maehara T."/>
            <person name="Masukawa M."/>
            <person name="Mizubayashi T."/>
            <person name="Mukai Y."/>
            <person name="Nagasaki H."/>
            <person name="Nagata Y."/>
            <person name="Naito S."/>
            <person name="Nakashima M."/>
            <person name="Nakama Y."/>
            <person name="Nakamichi Y."/>
            <person name="Nakamura M."/>
            <person name="Meguro A."/>
            <person name="Negishi M."/>
            <person name="Ohta I."/>
            <person name="Ohta T."/>
            <person name="Okamoto M."/>
            <person name="Ono N."/>
            <person name="Saji S."/>
            <person name="Sakaguchi M."/>
            <person name="Sakai K."/>
            <person name="Shibata M."/>
            <person name="Shimokawa T."/>
            <person name="Song J."/>
            <person name="Takazaki Y."/>
            <person name="Terasawa K."/>
            <person name="Tsugane M."/>
            <person name="Tsuji K."/>
            <person name="Ueda S."/>
            <person name="Waki K."/>
            <person name="Yamagata H."/>
            <person name="Yamamoto M."/>
            <person name="Yamamoto S."/>
            <person name="Yamane H."/>
            <person name="Yoshiki S."/>
            <person name="Yoshihara R."/>
            <person name="Yukawa K."/>
            <person name="Zhong H."/>
            <person name="Yano M."/>
            <person name="Yuan Q."/>
            <person name="Ouyang S."/>
            <person name="Liu J."/>
            <person name="Jones K.M."/>
            <person name="Gansberger K."/>
            <person name="Moffat K."/>
            <person name="Hill J."/>
            <person name="Bera J."/>
            <person name="Fadrosh D."/>
            <person name="Jin S."/>
            <person name="Johri S."/>
            <person name="Kim M."/>
            <person name="Overton L."/>
            <person name="Reardon M."/>
            <person name="Tsitrin T."/>
            <person name="Vuong H."/>
            <person name="Weaver B."/>
            <person name="Ciecko A."/>
            <person name="Tallon L."/>
            <person name="Jackson J."/>
            <person name="Pai G."/>
            <person name="Aken S.V."/>
            <person name="Utterback T."/>
            <person name="Reidmuller S."/>
            <person name="Feldblyum T."/>
            <person name="Hsiao J."/>
            <person name="Zismann V."/>
            <person name="Iobst S."/>
            <person name="de Vazeille A.R."/>
            <person name="Buell C.R."/>
            <person name="Ying K."/>
            <person name="Li Y."/>
            <person name="Lu T."/>
            <person name="Huang Y."/>
            <person name="Zhao Q."/>
            <person name="Feng Q."/>
            <person name="Zhang L."/>
            <person name="Zhu J."/>
            <person name="Weng Q."/>
            <person name="Mu J."/>
            <person name="Lu Y."/>
            <person name="Fan D."/>
            <person name="Liu Y."/>
            <person name="Guan J."/>
            <person name="Zhang Y."/>
            <person name="Yu S."/>
            <person name="Liu X."/>
            <person name="Zhang Y."/>
            <person name="Hong G."/>
            <person name="Han B."/>
            <person name="Choisne N."/>
            <person name="Demange N."/>
            <person name="Orjeda G."/>
            <person name="Samain S."/>
            <person name="Cattolico L."/>
            <person name="Pelletier E."/>
            <person name="Couloux A."/>
            <person name="Segurens B."/>
            <person name="Wincker P."/>
            <person name="D'Hont A."/>
            <person name="Scarpelli C."/>
            <person name="Weissenbach J."/>
            <person name="Salanoubat M."/>
            <person name="Quetier F."/>
            <person name="Yu Y."/>
            <person name="Kim H.R."/>
            <person name="Rambo T."/>
            <person name="Currie J."/>
            <person name="Collura K."/>
            <person name="Luo M."/>
            <person name="Yang T."/>
            <person name="Ammiraju J.S.S."/>
            <person name="Engler F."/>
            <person name="Soderlund C."/>
            <person name="Wing R.A."/>
            <person name="Palmer L.E."/>
            <person name="de la Bastide M."/>
            <person name="Spiegel L."/>
            <person name="Nascimento L."/>
            <person name="Zutavern T."/>
            <person name="O'Shaughnessy A."/>
            <person name="Dike S."/>
            <person name="Dedhia N."/>
            <person name="Preston R."/>
            <person name="Balija V."/>
            <person name="McCombie W.R."/>
            <person name="Chow T."/>
            <person name="Chen H."/>
            <person name="Chung M."/>
            <person name="Chen C."/>
            <person name="Shaw J."/>
            <person name="Wu H."/>
            <person name="Hsiao K."/>
            <person name="Chao Y."/>
            <person name="Chu M."/>
            <person name="Cheng C."/>
            <person name="Hour A."/>
            <person name="Lee P."/>
            <person name="Lin S."/>
            <person name="Lin Y."/>
            <person name="Liou J."/>
            <person name="Liu S."/>
            <person name="Hsing Y."/>
            <person name="Raghuvanshi S."/>
            <person name="Mohanty A."/>
            <person name="Bharti A.K."/>
            <person name="Gaur A."/>
            <person name="Gupta V."/>
            <person name="Kumar D."/>
            <person name="Ravi V."/>
            <person name="Vij S."/>
            <person name="Kapur A."/>
            <person name="Khurana P."/>
            <person name="Khurana P."/>
            <person name="Khurana J.P."/>
            <person name="Tyagi A.K."/>
            <person name="Gaikwad K."/>
            <person name="Singh A."/>
            <person name="Dalal V."/>
            <person name="Srivastava S."/>
            <person name="Dixit A."/>
            <person name="Pal A.K."/>
            <person name="Ghazi I.A."/>
            <person name="Yadav M."/>
            <person name="Pandit A."/>
            <person name="Bhargava A."/>
            <person name="Sureshbabu K."/>
            <person name="Batra K."/>
            <person name="Sharma T.R."/>
            <person name="Mohapatra T."/>
            <person name="Singh N.K."/>
            <person name="Messing J."/>
            <person name="Nelson A.B."/>
            <person name="Fuks G."/>
            <person name="Kavchok S."/>
            <person name="Keizer G."/>
            <person name="Linton E."/>
            <person name="Llaca V."/>
            <person name="Song R."/>
            <person name="Tanyolac B."/>
            <person name="Young S."/>
            <person name="Ho-Il K."/>
            <person name="Hahn J.H."/>
            <person name="Sangsakoo G."/>
            <person name="Vanavichit A."/>
            <person name="de Mattos Luiz.A.T."/>
            <person name="Zimmer P.D."/>
            <person name="Malone G."/>
            <person name="Dellagostin O."/>
            <person name="de Oliveira A.C."/>
            <person name="Bevan M."/>
            <person name="Bancroft I."/>
            <person name="Minx P."/>
            <person name="Cordum H."/>
            <person name="Wilson R."/>
            <person name="Cheng Z."/>
            <person name="Jin W."/>
            <person name="Jiang J."/>
            <person name="Leong S.A."/>
            <person name="Iwama H."/>
            <person name="Gojobori T."/>
            <person name="Itoh T."/>
            <person name="Niimura Y."/>
            <person name="Fujii Y."/>
            <person name="Habara T."/>
            <person name="Sakai H."/>
            <person name="Sato Y."/>
            <person name="Wilson G."/>
            <person name="Kumar K."/>
            <person name="McCouch S."/>
            <person name="Juretic N."/>
            <person name="Hoen D."/>
            <person name="Wright S."/>
            <person name="Bruskiewich R."/>
            <person name="Bureau T."/>
            <person name="Miyao A."/>
            <person name="Hirochika H."/>
            <person name="Nishikawa T."/>
            <person name="Kadowaki K."/>
            <person name="Sugiura M."/>
            <person name="Burr B."/>
            <person name="Sasaki T."/>
        </authorList>
    </citation>
    <scope>NUCLEOTIDE SEQUENCE [LARGE SCALE GENOMIC DNA]</scope>
    <source>
        <strain evidence="9">cv. Nipponbare</strain>
    </source>
</reference>
<dbReference type="InterPro" id="IPR017884">
    <property type="entry name" value="SANT_dom"/>
</dbReference>
<feature type="region of interest" description="Disordered" evidence="5">
    <location>
        <begin position="512"/>
        <end position="564"/>
    </location>
</feature>
<dbReference type="PANTHER" id="PTHR13859">
    <property type="entry name" value="ATROPHIN-RELATED"/>
    <property type="match status" value="1"/>
</dbReference>
<dbReference type="AlphaFoldDB" id="Q0D5D2"/>
<dbReference type="SUPFAM" id="SSF46689">
    <property type="entry name" value="Homeodomain-like"/>
    <property type="match status" value="1"/>
</dbReference>
<evidence type="ECO:0000313" key="7">
    <source>
        <dbReference type="EMBL" id="BAC83203.1"/>
    </source>
</evidence>
<dbReference type="InterPro" id="IPR009057">
    <property type="entry name" value="Homeodomain-like_sf"/>
</dbReference>
<evidence type="ECO:0000313" key="8">
    <source>
        <dbReference type="EMBL" id="BAF21941.1"/>
    </source>
</evidence>
<feature type="domain" description="SANT" evidence="6">
    <location>
        <begin position="185"/>
        <end position="231"/>
    </location>
</feature>
<name>Q0D5D2_ORYSJ</name>
<dbReference type="Pfam" id="PF24662">
    <property type="entry name" value="DUF7650"/>
    <property type="match status" value="1"/>
</dbReference>
<evidence type="ECO:0000259" key="6">
    <source>
        <dbReference type="PROSITE" id="PS51293"/>
    </source>
</evidence>
<reference evidence="8" key="3">
    <citation type="journal article" date="2006" name="Nucleic Acids Res.">
        <title>The Rice Annotation Project Database (RAP-DB): hub for Oryza sativa ssp. japonica genome information.</title>
        <authorList>
            <person name="Ohyanagi H."/>
            <person name="Tanaka T."/>
            <person name="Sakai H."/>
            <person name="Shigemoto Y."/>
            <person name="Yamaguchi K."/>
            <person name="Habara T."/>
            <person name="Fujii Y."/>
            <person name="Antonio B.A."/>
            <person name="Nagamura Y."/>
            <person name="Imanishi T."/>
            <person name="Ikeo K."/>
            <person name="Itoh T."/>
            <person name="Gojobori T."/>
            <person name="Sasaki T."/>
        </authorList>
    </citation>
    <scope>NUCLEOTIDE SEQUENCE</scope>
</reference>
<evidence type="ECO:0000313" key="9">
    <source>
        <dbReference type="Proteomes" id="UP000000763"/>
    </source>
</evidence>
<dbReference type="OrthoDB" id="1634742at2759"/>
<reference evidence="9" key="6">
    <citation type="journal article" date="2008" name="Nucleic Acids Res.">
        <title>The rice annotation project database (RAP-DB): 2008 update.</title>
        <authorList>
            <consortium name="The rice annotation project (RAP)"/>
        </authorList>
    </citation>
    <scope>GENOME REANNOTATION</scope>
    <source>
        <strain evidence="9">cv. Nipponbare</strain>
    </source>
</reference>
<reference evidence="8" key="7">
    <citation type="submission" date="2012-08" db="EMBL/GenBank/DDBJ databases">
        <title>Oryza sativa nipponbare(GA3) genomic DNA, chromosome 7.</title>
        <authorList>
            <consortium name="IRGSP(International Rice Genome Sequencing Project)"/>
        </authorList>
    </citation>
    <scope>NUCLEOTIDE SEQUENCE</scope>
</reference>
<dbReference type="GO" id="GO:0005634">
    <property type="term" value="C:nucleus"/>
    <property type="evidence" value="ECO:0007669"/>
    <property type="project" value="UniProtKB-SubCell"/>
</dbReference>
<reference evidence="8" key="5">
    <citation type="journal article" date="2008" name="Nucleic Acids Res.">
        <title>The Rice Annotation Project Database (RAP-DB): 2008 update.</title>
        <authorList>
            <consortium name="The Rice Annotation Project (RAP)"/>
            <person name="Tanaka T."/>
            <person name="Antonio B.A."/>
            <person name="Kikuchi S."/>
            <person name="Matsumoto T."/>
            <person name="Nagamura Y."/>
            <person name="Numa H."/>
            <person name="Sakai H."/>
            <person name="Wu J."/>
            <person name="Itoh T."/>
            <person name="Sasaki T."/>
            <person name="Aono R."/>
            <person name="Fujii Y."/>
            <person name="Habara T."/>
            <person name="Harada E."/>
            <person name="Kanno M."/>
            <person name="Kawahara Y."/>
            <person name="Kawashima H."/>
            <person name="Kubooka H."/>
            <person name="Matsuya A."/>
            <person name="Nakaoka H."/>
            <person name="Saichi N."/>
            <person name="Sanbonmatsu R."/>
            <person name="Sato Y."/>
            <person name="Shinso Y."/>
            <person name="Suzuki M."/>
            <person name="Takeda J."/>
            <person name="Tanino M."/>
            <person name="Todokoro F."/>
            <person name="Yamaguchi K."/>
            <person name="Yamamoto N."/>
            <person name="Yamasaki C."/>
            <person name="Imanishi T."/>
            <person name="Okido T."/>
            <person name="Tada M."/>
            <person name="Ikeo K."/>
            <person name="Tateno Y."/>
            <person name="Gojobori T."/>
            <person name="Lin Y.C."/>
            <person name="Wei F.J."/>
            <person name="Hsing Y.I."/>
            <person name="Zhao Q."/>
            <person name="Han B."/>
            <person name="Kramer M.R."/>
            <person name="McCombie R.W."/>
            <person name="Lonsdale D."/>
            <person name="O'Donovan C.C."/>
            <person name="Whitfield E.J."/>
            <person name="Apweiler R."/>
            <person name="Koyanagi K.O."/>
            <person name="Khurana J.P."/>
            <person name="Raghuvanshi S."/>
            <person name="Singh N.K."/>
            <person name="Tyagi A.K."/>
            <person name="Haberer G."/>
            <person name="Fujisawa M."/>
            <person name="Hosokawa S."/>
            <person name="Ito Y."/>
            <person name="Ikawa H."/>
            <person name="Shibata M."/>
            <person name="Yamamoto M."/>
            <person name="Bruskiewich R.M."/>
            <person name="Hoen D.R."/>
            <person name="Bureau TE."/>
            <person name="Namiki N."/>
            <person name="Ohyanagi H."/>
            <person name="Sakai Y."/>
            <person name="Nobushima S."/>
            <person name="Sakata K."/>
            <person name="Barrero R.A."/>
            <person name="Sato Y."/>
            <person name="Souvorov A."/>
            <person name="Smith-White B."/>
            <person name="Tatusova T."/>
            <person name="An S."/>
            <person name="An G."/>
            <person name="OOta S."/>
            <person name="Fuks G."/>
            <person name="Messing J."/>
            <person name="Christie K.R."/>
            <person name="Lieberherr D."/>
            <person name="Kim H."/>
            <person name="Zuccolo A."/>
            <person name="Wing R.A."/>
            <person name="Nobuta K."/>
            <person name="Green P.J."/>
            <person name="Lu C."/>
            <person name="Meyers BC."/>
            <person name="Chaparro C."/>
            <person name="Piegu B."/>
            <person name="Panaud O."/>
            <person name="Echeverria M."/>
        </authorList>
    </citation>
    <scope>NUCLEOTIDE SEQUENCE</scope>
</reference>
<dbReference type="PROSITE" id="PS51293">
    <property type="entry name" value="SANT"/>
    <property type="match status" value="1"/>
</dbReference>
<dbReference type="InterPro" id="IPR056067">
    <property type="entry name" value="DUF7650"/>
</dbReference>
<organism evidence="8 9">
    <name type="scientific">Oryza sativa subsp. japonica</name>
    <name type="common">Rice</name>
    <dbReference type="NCBI Taxonomy" id="39947"/>
    <lineage>
        <taxon>Eukaryota</taxon>
        <taxon>Viridiplantae</taxon>
        <taxon>Streptophyta</taxon>
        <taxon>Embryophyta</taxon>
        <taxon>Tracheophyta</taxon>
        <taxon>Spermatophyta</taxon>
        <taxon>Magnoliopsida</taxon>
        <taxon>Liliopsida</taxon>
        <taxon>Poales</taxon>
        <taxon>Poaceae</taxon>
        <taxon>BOP clade</taxon>
        <taxon>Oryzoideae</taxon>
        <taxon>Oryzeae</taxon>
        <taxon>Oryzinae</taxon>
        <taxon>Oryza</taxon>
        <taxon>Oryza sativa</taxon>
    </lineage>
</organism>
<dbReference type="Proteomes" id="UP000000763">
    <property type="component" value="Chromosome 7"/>
</dbReference>
<dbReference type="GeneID" id="4343640"/>